<evidence type="ECO:0000313" key="9">
    <source>
        <dbReference type="Proteomes" id="UP000199698"/>
    </source>
</evidence>
<feature type="transmembrane region" description="Helical" evidence="6">
    <location>
        <begin position="110"/>
        <end position="130"/>
    </location>
</feature>
<protein>
    <submittedName>
        <fullName evidence="8">Tight adherence protein C</fullName>
    </submittedName>
</protein>
<keyword evidence="4 6" id="KW-1133">Transmembrane helix</keyword>
<dbReference type="GO" id="GO:0005886">
    <property type="term" value="C:plasma membrane"/>
    <property type="evidence" value="ECO:0007669"/>
    <property type="project" value="UniProtKB-SubCell"/>
</dbReference>
<evidence type="ECO:0000256" key="2">
    <source>
        <dbReference type="ARBA" id="ARBA00022475"/>
    </source>
</evidence>
<gene>
    <name evidence="8" type="ORF">GA0061080_100467</name>
</gene>
<dbReference type="Proteomes" id="UP000199698">
    <property type="component" value="Unassembled WGS sequence"/>
</dbReference>
<dbReference type="PANTHER" id="PTHR35007:SF2">
    <property type="entry name" value="PILUS ASSEMBLE PROTEIN"/>
    <property type="match status" value="1"/>
</dbReference>
<feature type="domain" description="Type II secretion system protein GspF" evidence="7">
    <location>
        <begin position="149"/>
        <end position="275"/>
    </location>
</feature>
<keyword evidence="5 6" id="KW-0472">Membrane</keyword>
<evidence type="ECO:0000256" key="1">
    <source>
        <dbReference type="ARBA" id="ARBA00004651"/>
    </source>
</evidence>
<evidence type="ECO:0000313" key="8">
    <source>
        <dbReference type="EMBL" id="SCB80951.1"/>
    </source>
</evidence>
<accession>A0A1C3ZF36</accession>
<feature type="transmembrane region" description="Helical" evidence="6">
    <location>
        <begin position="84"/>
        <end position="104"/>
    </location>
</feature>
<feature type="transmembrane region" description="Helical" evidence="6">
    <location>
        <begin position="261"/>
        <end position="281"/>
    </location>
</feature>
<dbReference type="InterPro" id="IPR018076">
    <property type="entry name" value="T2SS_GspF_dom"/>
</dbReference>
<keyword evidence="9" id="KW-1185">Reference proteome</keyword>
<name>A0A1C3ZF36_9GAMM</name>
<keyword evidence="2" id="KW-1003">Cell membrane</keyword>
<dbReference type="EMBL" id="FMBA01000004">
    <property type="protein sequence ID" value="SCB80951.1"/>
    <property type="molecule type" value="Genomic_DNA"/>
</dbReference>
<reference evidence="9" key="1">
    <citation type="submission" date="2016-08" db="EMBL/GenBank/DDBJ databases">
        <authorList>
            <person name="Varghese N."/>
            <person name="Submissions Spin"/>
        </authorList>
    </citation>
    <scope>NUCLEOTIDE SEQUENCE [LARGE SCALE GENOMIC DNA]</scope>
    <source>
        <strain evidence="9">R-53144</strain>
    </source>
</reference>
<comment type="subcellular location">
    <subcellularLocation>
        <location evidence="1">Cell membrane</location>
        <topology evidence="1">Multi-pass membrane protein</topology>
    </subcellularLocation>
</comment>
<dbReference type="AlphaFoldDB" id="A0A1C3ZF36"/>
<dbReference type="PANTHER" id="PTHR35007">
    <property type="entry name" value="INTEGRAL MEMBRANE PROTEIN-RELATED"/>
    <property type="match status" value="1"/>
</dbReference>
<evidence type="ECO:0000256" key="5">
    <source>
        <dbReference type="ARBA" id="ARBA00023136"/>
    </source>
</evidence>
<evidence type="ECO:0000256" key="4">
    <source>
        <dbReference type="ARBA" id="ARBA00022989"/>
    </source>
</evidence>
<dbReference type="RefSeq" id="WP_091120079.1">
    <property type="nucleotide sequence ID" value="NZ_FMBA01000004.1"/>
</dbReference>
<organism evidence="8 9">
    <name type="scientific">Gilliamella intestini</name>
    <dbReference type="NCBI Taxonomy" id="1798183"/>
    <lineage>
        <taxon>Bacteria</taxon>
        <taxon>Pseudomonadati</taxon>
        <taxon>Pseudomonadota</taxon>
        <taxon>Gammaproteobacteria</taxon>
        <taxon>Orbales</taxon>
        <taxon>Orbaceae</taxon>
        <taxon>Gilliamella</taxon>
    </lineage>
</organism>
<feature type="transmembrane region" description="Helical" evidence="6">
    <location>
        <begin position="6"/>
        <end position="27"/>
    </location>
</feature>
<sequence>MTSLLNILIPIILIYIGCKELIGSYLLSKRKQKISLLLNNENQEKKAPKKHVNQKDVAFEKIAAKNSVSLSFLRQFQEQNSWKIYAVIIVFSLFYLANQIFSFIELGSNMLMVVLFVIIIIVIIVPEKLVRRQTAKRIRRISQDLPLVIDMMAIMVKSGMTVENGFRYLSTRVKPINKDVAAILERACLMMDVNGIELSIDLIQREVPSKEVRMFCITLKRSISYGNSIYDALLDLSAEMREMQKLSIEEKIAAIAAKMTLPMMVFFLAPVLIIVAGPVIMDIITSLSERM</sequence>
<evidence type="ECO:0000256" key="6">
    <source>
        <dbReference type="SAM" id="Phobius"/>
    </source>
</evidence>
<evidence type="ECO:0000256" key="3">
    <source>
        <dbReference type="ARBA" id="ARBA00022692"/>
    </source>
</evidence>
<evidence type="ECO:0000259" key="7">
    <source>
        <dbReference type="Pfam" id="PF00482"/>
    </source>
</evidence>
<dbReference type="OrthoDB" id="9810662at2"/>
<dbReference type="STRING" id="1798183.GA0061080_100467"/>
<proteinExistence type="predicted"/>
<dbReference type="Pfam" id="PF00482">
    <property type="entry name" value="T2SSF"/>
    <property type="match status" value="1"/>
</dbReference>
<keyword evidence="3 6" id="KW-0812">Transmembrane</keyword>